<evidence type="ECO:0000259" key="1">
    <source>
        <dbReference type="PROSITE" id="PS51819"/>
    </source>
</evidence>
<dbReference type="Gene3D" id="3.10.180.10">
    <property type="entry name" value="2,3-Dihydroxybiphenyl 1,2-Dioxygenase, domain 1"/>
    <property type="match status" value="1"/>
</dbReference>
<feature type="domain" description="VOC" evidence="1">
    <location>
        <begin position="13"/>
        <end position="129"/>
    </location>
</feature>
<dbReference type="AlphaFoldDB" id="A0A2I6SVV0"/>
<dbReference type="PROSITE" id="PS51819">
    <property type="entry name" value="VOC"/>
    <property type="match status" value="1"/>
</dbReference>
<evidence type="ECO:0000313" key="2">
    <source>
        <dbReference type="EMBL" id="AUO31659.1"/>
    </source>
</evidence>
<name>A0A2I6SVV0_PARSO</name>
<keyword evidence="2" id="KW-0223">Dioxygenase</keyword>
<reference evidence="2" key="1">
    <citation type="submission" date="2017-10" db="EMBL/GenBank/DDBJ databases">
        <title>Conjugative transfer of the toxin plasmid of Clostridium sordellii.</title>
        <authorList>
            <person name="Vidor C.J."/>
            <person name="Awad M."/>
            <person name="Lyras D."/>
        </authorList>
    </citation>
    <scope>NUCLEOTIDE SEQUENCE</scope>
    <source>
        <strain evidence="2">7508-A</strain>
        <strain evidence="3">7543-A</strain>
        <plasmid evidence="3">pCS1-6</plasmid>
        <plasmid evidence="2">pCS1-7</plasmid>
    </source>
</reference>
<dbReference type="InterPro" id="IPR029068">
    <property type="entry name" value="Glyas_Bleomycin-R_OHBP_Dase"/>
</dbReference>
<proteinExistence type="predicted"/>
<keyword evidence="2" id="KW-0614">Plasmid</keyword>
<dbReference type="EMBL" id="MG205642">
    <property type="protein sequence ID" value="AUO31753.1"/>
    <property type="molecule type" value="Genomic_DNA"/>
</dbReference>
<accession>A0A2I6SVV0</accession>
<sequence length="147" mass="16919">MKGGITMSEFYQMPLFVKLKVKNIEDSKDWYSKVLNFHSVFDFSDANGNISMVHLRGKKYQDLMLLKSPDVKPTDSVNINLFSNDINVIYKSALNHNTKIIQEPTIQPWNAKELIIEDIDGHIFTITESLNSNKSFDSVIDNVEEEF</sequence>
<organism evidence="2">
    <name type="scientific">Paraclostridium sordellii</name>
    <name type="common">Clostridium sordellii</name>
    <dbReference type="NCBI Taxonomy" id="1505"/>
    <lineage>
        <taxon>Bacteria</taxon>
        <taxon>Bacillati</taxon>
        <taxon>Bacillota</taxon>
        <taxon>Clostridia</taxon>
        <taxon>Peptostreptococcales</taxon>
        <taxon>Peptostreptococcaceae</taxon>
        <taxon>Paraclostridium</taxon>
    </lineage>
</organism>
<dbReference type="GO" id="GO:0051213">
    <property type="term" value="F:dioxygenase activity"/>
    <property type="evidence" value="ECO:0007669"/>
    <property type="project" value="UniProtKB-KW"/>
</dbReference>
<dbReference type="InterPro" id="IPR025870">
    <property type="entry name" value="Glyoxalase-like_dom"/>
</dbReference>
<dbReference type="SUPFAM" id="SSF54593">
    <property type="entry name" value="Glyoxalase/Bleomycin resistance protein/Dihydroxybiphenyl dioxygenase"/>
    <property type="match status" value="1"/>
</dbReference>
<geneLocation type="plasmid" evidence="3">
    <name>pCS1-6</name>
</geneLocation>
<keyword evidence="2" id="KW-0560">Oxidoreductase</keyword>
<protein>
    <submittedName>
        <fullName evidence="2">Glyoxalase/bleomycin resistance/extradiol dioxygenase family protein</fullName>
    </submittedName>
</protein>
<dbReference type="Pfam" id="PF12681">
    <property type="entry name" value="Glyoxalase_2"/>
    <property type="match status" value="1"/>
</dbReference>
<evidence type="ECO:0000313" key="3">
    <source>
        <dbReference type="EMBL" id="AUO31753.1"/>
    </source>
</evidence>
<geneLocation type="plasmid" evidence="2">
    <name>pCS1-7</name>
</geneLocation>
<dbReference type="InterPro" id="IPR037523">
    <property type="entry name" value="VOC_core"/>
</dbReference>
<dbReference type="EMBL" id="MG205641">
    <property type="protein sequence ID" value="AUO31659.1"/>
    <property type="molecule type" value="Genomic_DNA"/>
</dbReference>